<proteinExistence type="predicted"/>
<protein>
    <recommendedName>
        <fullName evidence="3">DUF397 domain-containing protein</fullName>
    </recommendedName>
</protein>
<dbReference type="RefSeq" id="WP_345402568.1">
    <property type="nucleotide sequence ID" value="NZ_BAAAXS010000001.1"/>
</dbReference>
<accession>A0ABV5NJ27</accession>
<organism evidence="1 2">
    <name type="scientific">Nonomuraea salmonea</name>
    <dbReference type="NCBI Taxonomy" id="46181"/>
    <lineage>
        <taxon>Bacteria</taxon>
        <taxon>Bacillati</taxon>
        <taxon>Actinomycetota</taxon>
        <taxon>Actinomycetes</taxon>
        <taxon>Streptosporangiales</taxon>
        <taxon>Streptosporangiaceae</taxon>
        <taxon>Nonomuraea</taxon>
    </lineage>
</organism>
<keyword evidence="2" id="KW-1185">Reference proteome</keyword>
<gene>
    <name evidence="1" type="ORF">ACFFR3_12325</name>
</gene>
<evidence type="ECO:0000313" key="1">
    <source>
        <dbReference type="EMBL" id="MFB9470299.1"/>
    </source>
</evidence>
<sequence>MRGASIRYQGPDGGQRAELIFEPETYRFLGSVPKTPAGTPDAVTC</sequence>
<evidence type="ECO:0008006" key="3">
    <source>
        <dbReference type="Google" id="ProtNLM"/>
    </source>
</evidence>
<comment type="caution">
    <text evidence="1">The sequence shown here is derived from an EMBL/GenBank/DDBJ whole genome shotgun (WGS) entry which is preliminary data.</text>
</comment>
<reference evidence="1 2" key="1">
    <citation type="submission" date="2024-09" db="EMBL/GenBank/DDBJ databases">
        <authorList>
            <person name="Sun Q."/>
            <person name="Mori K."/>
        </authorList>
    </citation>
    <scope>NUCLEOTIDE SEQUENCE [LARGE SCALE GENOMIC DNA]</scope>
    <source>
        <strain evidence="1 2">JCM 3324</strain>
    </source>
</reference>
<evidence type="ECO:0000313" key="2">
    <source>
        <dbReference type="Proteomes" id="UP001589568"/>
    </source>
</evidence>
<dbReference type="EMBL" id="JBHMCF010000011">
    <property type="protein sequence ID" value="MFB9470299.1"/>
    <property type="molecule type" value="Genomic_DNA"/>
</dbReference>
<dbReference type="Proteomes" id="UP001589568">
    <property type="component" value="Unassembled WGS sequence"/>
</dbReference>
<name>A0ABV5NJ27_9ACTN</name>